<dbReference type="EMBL" id="SOSA01000542">
    <property type="protein sequence ID" value="THC90247.1"/>
    <property type="molecule type" value="Genomic_DNA"/>
</dbReference>
<name>A0A4S3J7V6_9EURO</name>
<keyword evidence="3" id="KW-1185">Reference proteome</keyword>
<organism evidence="2 3">
    <name type="scientific">Aspergillus tanneri</name>
    <dbReference type="NCBI Taxonomy" id="1220188"/>
    <lineage>
        <taxon>Eukaryota</taxon>
        <taxon>Fungi</taxon>
        <taxon>Dikarya</taxon>
        <taxon>Ascomycota</taxon>
        <taxon>Pezizomycotina</taxon>
        <taxon>Eurotiomycetes</taxon>
        <taxon>Eurotiomycetidae</taxon>
        <taxon>Eurotiales</taxon>
        <taxon>Aspergillaceae</taxon>
        <taxon>Aspergillus</taxon>
        <taxon>Aspergillus subgen. Circumdati</taxon>
    </lineage>
</organism>
<feature type="region of interest" description="Disordered" evidence="1">
    <location>
        <begin position="1"/>
        <end position="24"/>
    </location>
</feature>
<comment type="caution">
    <text evidence="2">The sequence shown here is derived from an EMBL/GenBank/DDBJ whole genome shotgun (WGS) entry which is preliminary data.</text>
</comment>
<reference evidence="2 3" key="1">
    <citation type="submission" date="2019-03" db="EMBL/GenBank/DDBJ databases">
        <title>The genome sequence of a newly discovered highly antifungal drug resistant Aspergillus species, Aspergillus tanneri NIH 1004.</title>
        <authorList>
            <person name="Mounaud S."/>
            <person name="Singh I."/>
            <person name="Joardar V."/>
            <person name="Pakala S."/>
            <person name="Pakala S."/>
            <person name="Venepally P."/>
            <person name="Hoover J."/>
            <person name="Nierman W."/>
            <person name="Chung J."/>
            <person name="Losada L."/>
        </authorList>
    </citation>
    <scope>NUCLEOTIDE SEQUENCE [LARGE SCALE GENOMIC DNA]</scope>
    <source>
        <strain evidence="2 3">NIH1004</strain>
    </source>
</reference>
<accession>A0A4S3J7V6</accession>
<dbReference type="AlphaFoldDB" id="A0A4S3J7V6"/>
<protein>
    <submittedName>
        <fullName evidence="2">Uncharacterized protein</fullName>
    </submittedName>
</protein>
<evidence type="ECO:0000256" key="1">
    <source>
        <dbReference type="SAM" id="MobiDB-lite"/>
    </source>
</evidence>
<dbReference type="VEuPathDB" id="FungiDB:EYZ11_010293"/>
<sequence>MEAASSKTPPVSSSPVEARDARYSPPSVRLQVLQKLGRDARFEDDIVHYNYRRWVANEVNRAAKSARSVWQCRLRSTTSHSLSDAVFFDSPEACLGNGIP</sequence>
<gene>
    <name evidence="2" type="ORF">EYZ11_010293</name>
</gene>
<evidence type="ECO:0000313" key="3">
    <source>
        <dbReference type="Proteomes" id="UP000308092"/>
    </source>
</evidence>
<proteinExistence type="predicted"/>
<evidence type="ECO:0000313" key="2">
    <source>
        <dbReference type="EMBL" id="THC90247.1"/>
    </source>
</evidence>
<dbReference type="Proteomes" id="UP000308092">
    <property type="component" value="Unassembled WGS sequence"/>
</dbReference>